<dbReference type="Pfam" id="PF14124">
    <property type="entry name" value="DUF4291"/>
    <property type="match status" value="1"/>
</dbReference>
<evidence type="ECO:0000313" key="2">
    <source>
        <dbReference type="Proteomes" id="UP001305779"/>
    </source>
</evidence>
<dbReference type="PANTHER" id="PTHR38567:SF1">
    <property type="entry name" value="DUF4291 DOMAIN-CONTAINING PROTEIN"/>
    <property type="match status" value="1"/>
</dbReference>
<reference evidence="1 2" key="1">
    <citation type="journal article" date="2023" name="G3 (Bethesda)">
        <title>A chromosome-level genome assembly of Zasmidium syzygii isolated from banana leaves.</title>
        <authorList>
            <person name="van Westerhoven A.C."/>
            <person name="Mehrabi R."/>
            <person name="Talebi R."/>
            <person name="Steentjes M.B.F."/>
            <person name="Corcolon B."/>
            <person name="Chong P.A."/>
            <person name="Kema G.H.J."/>
            <person name="Seidl M.F."/>
        </authorList>
    </citation>
    <scope>NUCLEOTIDE SEQUENCE [LARGE SCALE GENOMIC DNA]</scope>
    <source>
        <strain evidence="1 2">P124</strain>
    </source>
</reference>
<proteinExistence type="predicted"/>
<dbReference type="EMBL" id="JAXOVC010000002">
    <property type="protein sequence ID" value="KAK4505306.1"/>
    <property type="molecule type" value="Genomic_DNA"/>
</dbReference>
<name>A0ABR0EUJ7_ZASCE</name>
<sequence>MATPAFREIRASYDDDCITVYQAYNASIAEAAVKAQKLSASPLYRPGRATWIKPSWCWLMYRSGYSYKDSNQERILAIRMKHENFIKLLRNACPVGAPHGRGAVRDRWIEEWIESIEDVTKMAKEMKRKLDEDPAIGAEELCSLGLIPEERVYSVDDEIFERLEMGRKE</sequence>
<dbReference type="InterPro" id="IPR025633">
    <property type="entry name" value="DUF4291"/>
</dbReference>
<protein>
    <recommendedName>
        <fullName evidence="3">ATP-dependent RNA helicase DHX8</fullName>
    </recommendedName>
</protein>
<gene>
    <name evidence="1" type="ORF">PRZ48_003269</name>
</gene>
<keyword evidence="2" id="KW-1185">Reference proteome</keyword>
<comment type="caution">
    <text evidence="1">The sequence shown here is derived from an EMBL/GenBank/DDBJ whole genome shotgun (WGS) entry which is preliminary data.</text>
</comment>
<dbReference type="PANTHER" id="PTHR38567">
    <property type="entry name" value="DUF4291 DOMAIN-CONTAINING PROTEIN"/>
    <property type="match status" value="1"/>
</dbReference>
<evidence type="ECO:0008006" key="3">
    <source>
        <dbReference type="Google" id="ProtNLM"/>
    </source>
</evidence>
<organism evidence="1 2">
    <name type="scientific">Zasmidium cellare</name>
    <name type="common">Wine cellar mold</name>
    <name type="synonym">Racodium cellare</name>
    <dbReference type="NCBI Taxonomy" id="395010"/>
    <lineage>
        <taxon>Eukaryota</taxon>
        <taxon>Fungi</taxon>
        <taxon>Dikarya</taxon>
        <taxon>Ascomycota</taxon>
        <taxon>Pezizomycotina</taxon>
        <taxon>Dothideomycetes</taxon>
        <taxon>Dothideomycetidae</taxon>
        <taxon>Mycosphaerellales</taxon>
        <taxon>Mycosphaerellaceae</taxon>
        <taxon>Zasmidium</taxon>
    </lineage>
</organism>
<dbReference type="Proteomes" id="UP001305779">
    <property type="component" value="Unassembled WGS sequence"/>
</dbReference>
<evidence type="ECO:0000313" key="1">
    <source>
        <dbReference type="EMBL" id="KAK4505306.1"/>
    </source>
</evidence>
<accession>A0ABR0EUJ7</accession>